<evidence type="ECO:0000256" key="8">
    <source>
        <dbReference type="PROSITE-ProRule" id="PRU00284"/>
    </source>
</evidence>
<dbReference type="SMART" id="SM00304">
    <property type="entry name" value="HAMP"/>
    <property type="match status" value="1"/>
</dbReference>
<dbReference type="EMBL" id="BAABBO010000001">
    <property type="protein sequence ID" value="GAA3946087.1"/>
    <property type="molecule type" value="Genomic_DNA"/>
</dbReference>
<evidence type="ECO:0000313" key="12">
    <source>
        <dbReference type="Proteomes" id="UP001501337"/>
    </source>
</evidence>
<sequence>MLRKISVSQKLVLLVVLAGLGVLVTTLLGLQDLRKEMEAGRLGEVQSLVESAQNVVDHHYRLYQSGEVMEDQAKAQALASIAAMRYGDSGYFWVHSMNNDMIMHPLKPELDGTSIADTADPNGKRLFNEMTKIVKAQDQGFVDYFWPMPGKDEPVQKLSYVKGFEPWGWIVGSGIYVDDIEELFASTLIDKAGIVALTLLVLIGVSVFIAKSISDRLNAIASTVREMLRSKDFSSNLNVDGRDELAQVGASFNELLAVVRSLLSQTAASVTELRSSINAIGVSIDRSTESTEAQSQETAQTATAMTEMSSSILEVAGNAQDAAEKGEEARASSVQGRERIRKTIKLMDELGAEVSGTTSVISGLKRDTDDIGQILQVIGGIAEQTNLLALNAAIEAARAGDQGRGFAVVADEVRALASRTKESATEVHTIIERLQRSADEAVAFTGKSQTKTSLVIDDIRQTVEILEGINDSVAKMSDMNISIASAVEQQSAVAEQVNISVTRLSDLAEAIAHNQSEIQASLARPRSLAEQLDRMSVEYRSS</sequence>
<dbReference type="Proteomes" id="UP001501337">
    <property type="component" value="Unassembled WGS sequence"/>
</dbReference>
<evidence type="ECO:0000256" key="6">
    <source>
        <dbReference type="ARBA" id="ARBA00023224"/>
    </source>
</evidence>
<dbReference type="PROSITE" id="PS50111">
    <property type="entry name" value="CHEMOTAXIS_TRANSDUC_2"/>
    <property type="match status" value="1"/>
</dbReference>
<dbReference type="PRINTS" id="PR00260">
    <property type="entry name" value="CHEMTRNSDUCR"/>
</dbReference>
<dbReference type="CDD" id="cd11386">
    <property type="entry name" value="MCP_signal"/>
    <property type="match status" value="1"/>
</dbReference>
<gene>
    <name evidence="11" type="ORF">GCM10022278_01570</name>
</gene>
<evidence type="ECO:0000256" key="3">
    <source>
        <dbReference type="ARBA" id="ARBA00022692"/>
    </source>
</evidence>
<keyword evidence="4" id="KW-1133">Transmembrane helix</keyword>
<keyword evidence="12" id="KW-1185">Reference proteome</keyword>
<evidence type="ECO:0000256" key="1">
    <source>
        <dbReference type="ARBA" id="ARBA00004651"/>
    </source>
</evidence>
<dbReference type="InterPro" id="IPR033480">
    <property type="entry name" value="sCache_2"/>
</dbReference>
<dbReference type="PANTHER" id="PTHR32089:SF120">
    <property type="entry name" value="METHYL-ACCEPTING CHEMOTAXIS PROTEIN TLPQ"/>
    <property type="match status" value="1"/>
</dbReference>
<dbReference type="Pfam" id="PF00015">
    <property type="entry name" value="MCPsignal"/>
    <property type="match status" value="1"/>
</dbReference>
<organism evidence="11 12">
    <name type="scientific">Allohahella marinimesophila</name>
    <dbReference type="NCBI Taxonomy" id="1054972"/>
    <lineage>
        <taxon>Bacteria</taxon>
        <taxon>Pseudomonadati</taxon>
        <taxon>Pseudomonadota</taxon>
        <taxon>Gammaproteobacteria</taxon>
        <taxon>Oceanospirillales</taxon>
        <taxon>Hahellaceae</taxon>
        <taxon>Allohahella</taxon>
    </lineage>
</organism>
<protein>
    <submittedName>
        <fullName evidence="11">Methyl-accepting chemotaxis protein</fullName>
    </submittedName>
</protein>
<accession>A0ABP7NFY2</accession>
<feature type="domain" description="HAMP" evidence="10">
    <location>
        <begin position="211"/>
        <end position="264"/>
    </location>
</feature>
<proteinExistence type="inferred from homology"/>
<keyword evidence="2" id="KW-1003">Cell membrane</keyword>
<evidence type="ECO:0000313" key="11">
    <source>
        <dbReference type="EMBL" id="GAA3946087.1"/>
    </source>
</evidence>
<dbReference type="PROSITE" id="PS50885">
    <property type="entry name" value="HAMP"/>
    <property type="match status" value="1"/>
</dbReference>
<evidence type="ECO:0000256" key="4">
    <source>
        <dbReference type="ARBA" id="ARBA00022989"/>
    </source>
</evidence>
<dbReference type="Gene3D" id="3.30.450.20">
    <property type="entry name" value="PAS domain"/>
    <property type="match status" value="1"/>
</dbReference>
<comment type="subcellular location">
    <subcellularLocation>
        <location evidence="1">Cell membrane</location>
        <topology evidence="1">Multi-pass membrane protein</topology>
    </subcellularLocation>
</comment>
<dbReference type="Gene3D" id="1.10.287.950">
    <property type="entry name" value="Methyl-accepting chemotaxis protein"/>
    <property type="match status" value="1"/>
</dbReference>
<reference evidence="12" key="1">
    <citation type="journal article" date="2019" name="Int. J. Syst. Evol. Microbiol.">
        <title>The Global Catalogue of Microorganisms (GCM) 10K type strain sequencing project: providing services to taxonomists for standard genome sequencing and annotation.</title>
        <authorList>
            <consortium name="The Broad Institute Genomics Platform"/>
            <consortium name="The Broad Institute Genome Sequencing Center for Infectious Disease"/>
            <person name="Wu L."/>
            <person name="Ma J."/>
        </authorList>
    </citation>
    <scope>NUCLEOTIDE SEQUENCE [LARGE SCALE GENOMIC DNA]</scope>
    <source>
        <strain evidence="12">JCM 17555</strain>
    </source>
</reference>
<feature type="domain" description="Methyl-accepting transducer" evidence="9">
    <location>
        <begin position="269"/>
        <end position="505"/>
    </location>
</feature>
<dbReference type="SUPFAM" id="SSF58104">
    <property type="entry name" value="Methyl-accepting chemotaxis protein (MCP) signaling domain"/>
    <property type="match status" value="1"/>
</dbReference>
<dbReference type="Pfam" id="PF17200">
    <property type="entry name" value="sCache_2"/>
    <property type="match status" value="1"/>
</dbReference>
<keyword evidence="5" id="KW-0472">Membrane</keyword>
<dbReference type="RefSeq" id="WP_344802290.1">
    <property type="nucleotide sequence ID" value="NZ_BAABBO010000001.1"/>
</dbReference>
<dbReference type="SMART" id="SM00283">
    <property type="entry name" value="MA"/>
    <property type="match status" value="1"/>
</dbReference>
<dbReference type="InterPro" id="IPR003660">
    <property type="entry name" value="HAMP_dom"/>
</dbReference>
<dbReference type="SMART" id="SM01049">
    <property type="entry name" value="Cache_2"/>
    <property type="match status" value="1"/>
</dbReference>
<evidence type="ECO:0000259" key="10">
    <source>
        <dbReference type="PROSITE" id="PS50885"/>
    </source>
</evidence>
<dbReference type="InterPro" id="IPR004089">
    <property type="entry name" value="MCPsignal_dom"/>
</dbReference>
<comment type="caution">
    <text evidence="11">The sequence shown here is derived from an EMBL/GenBank/DDBJ whole genome shotgun (WGS) entry which is preliminary data.</text>
</comment>
<evidence type="ECO:0000256" key="5">
    <source>
        <dbReference type="ARBA" id="ARBA00023136"/>
    </source>
</evidence>
<dbReference type="CDD" id="cd06225">
    <property type="entry name" value="HAMP"/>
    <property type="match status" value="1"/>
</dbReference>
<dbReference type="PANTHER" id="PTHR32089">
    <property type="entry name" value="METHYL-ACCEPTING CHEMOTAXIS PROTEIN MCPB"/>
    <property type="match status" value="1"/>
</dbReference>
<evidence type="ECO:0000256" key="2">
    <source>
        <dbReference type="ARBA" id="ARBA00022475"/>
    </source>
</evidence>
<dbReference type="Pfam" id="PF00672">
    <property type="entry name" value="HAMP"/>
    <property type="match status" value="1"/>
</dbReference>
<evidence type="ECO:0000259" key="9">
    <source>
        <dbReference type="PROSITE" id="PS50111"/>
    </source>
</evidence>
<keyword evidence="6 8" id="KW-0807">Transducer</keyword>
<comment type="similarity">
    <text evidence="7">Belongs to the methyl-accepting chemotaxis (MCP) protein family.</text>
</comment>
<keyword evidence="3" id="KW-0812">Transmembrane</keyword>
<dbReference type="InterPro" id="IPR004090">
    <property type="entry name" value="Chemotax_Me-accpt_rcpt"/>
</dbReference>
<name>A0ABP7NFY2_9GAMM</name>
<evidence type="ECO:0000256" key="7">
    <source>
        <dbReference type="ARBA" id="ARBA00029447"/>
    </source>
</evidence>